<evidence type="ECO:0000313" key="1">
    <source>
        <dbReference type="EMBL" id="MDT0293802.1"/>
    </source>
</evidence>
<accession>A0ABU2KGG5</accession>
<keyword evidence="2" id="KW-1185">Reference proteome</keyword>
<organism evidence="1 2">
    <name type="scientific">Mesonia ostreae</name>
    <dbReference type="NCBI Taxonomy" id="861110"/>
    <lineage>
        <taxon>Bacteria</taxon>
        <taxon>Pseudomonadati</taxon>
        <taxon>Bacteroidota</taxon>
        <taxon>Flavobacteriia</taxon>
        <taxon>Flavobacteriales</taxon>
        <taxon>Flavobacteriaceae</taxon>
        <taxon>Mesonia</taxon>
    </lineage>
</organism>
<dbReference type="Proteomes" id="UP001182991">
    <property type="component" value="Unassembled WGS sequence"/>
</dbReference>
<proteinExistence type="predicted"/>
<protein>
    <submittedName>
        <fullName evidence="1">Uncharacterized protein</fullName>
    </submittedName>
</protein>
<gene>
    <name evidence="1" type="ORF">RLT85_04075</name>
</gene>
<dbReference type="EMBL" id="JAVRBG010000003">
    <property type="protein sequence ID" value="MDT0293802.1"/>
    <property type="molecule type" value="Genomic_DNA"/>
</dbReference>
<sequence length="136" mass="16221">MKVPFRKAKKALLLVFFLLPLLSYIEMWPYYFSFHLYSGKGQTLSIAYKEAPLEVPKKYYFHSPKYTRFESSKVINLNKWSYQELGVPVPSNLHIFQQLAAYFCTFSEKNKPTFLLYKTLNYQGEYEVYTCDEFDL</sequence>
<comment type="caution">
    <text evidence="1">The sequence shown here is derived from an EMBL/GenBank/DDBJ whole genome shotgun (WGS) entry which is preliminary data.</text>
</comment>
<reference evidence="2" key="1">
    <citation type="submission" date="2023-07" db="EMBL/GenBank/DDBJ databases">
        <title>Isolating and identifying novel microbial strains from the Mariana Trench.</title>
        <authorList>
            <person name="Fu H."/>
        </authorList>
    </citation>
    <scope>NUCLEOTIDE SEQUENCE [LARGE SCALE GENOMIC DNA]</scope>
    <source>
        <strain evidence="2">T-y2</strain>
    </source>
</reference>
<evidence type="ECO:0000313" key="2">
    <source>
        <dbReference type="Proteomes" id="UP001182991"/>
    </source>
</evidence>
<name>A0ABU2KGG5_9FLAO</name>
<dbReference type="RefSeq" id="WP_311400754.1">
    <property type="nucleotide sequence ID" value="NZ_JAVRBG010000003.1"/>
</dbReference>